<feature type="compositionally biased region" description="Basic and acidic residues" evidence="3">
    <location>
        <begin position="46"/>
        <end position="67"/>
    </location>
</feature>
<evidence type="ECO:0000313" key="5">
    <source>
        <dbReference type="Proteomes" id="UP001153069"/>
    </source>
</evidence>
<feature type="compositionally biased region" description="Low complexity" evidence="3">
    <location>
        <begin position="171"/>
        <end position="184"/>
    </location>
</feature>
<sequence>MASQVEKDEETKRRVSASMNMDAFTLPPVPPRNLIVPPSPISPPQSHKEAIVLPKDDDLPHDSDKKLSPIPPDKLVVPPSPSGNRDASLNNVAFPKARPKTTSTPPRSPLVNYPQQSIVPAKAEATQRPSLPLLPLTMNSLEHRRLGEQKRMSLPGYPSPHRPSLPPSSPHRPQQQQQPLQNPNTPAGEGQKRRLSLSEALAARDGPSIATPSSSPTSMHHHKLLGEKKTQRVSLPPSAKLGQASPSSMIAQQQPPSTPSRKSVVSTPPSTPGGGHRHKLGDKKNQRVSLPPSAHLGQSSPTSLIAPHPPSTPSRKSVSTPPATPGGGQRHRLGDKKAQRVSLPPSAKLGQSSPTSMIQQQPPSTPSRKSVVSTPPATPGSGHRHKLGDKKNQRVSLPPSVNLAQTSPSFKPPQPNHRLGDKKHRASLPASLPTSSDVPVSHHRKLGERKSHRQSLPNSSIAADAIMTSSSRSLRSNASAHDDLPRKGLRNNSLQQQYRSLPDISGPGAFFVPAALMGADDTTSDMQQQSSTFINTDCNDEMVDMEQGTSNNDLSEKTDTGNEEIEEEEYRLSAAFSVPPPPPSPRSSPPRRAPAAETTDQDEGPPKRRPCGGFRAPWWCNVVVPLILASGIAAVVIVIIKSTGVMTNGGDAPARPSSGQVIRIFQPGTAPNYTVEAWKDPSSPQSKAREWLRADPNIGSYSQDRRLQRFALASLYYATNGNRWRNATNWLNHSVHECLWFSARPSNNADVGTTSAFQLATNSSSVQIKAAKAITCNDKLEYEHLLLASDSLRGTLPPELSLLSSLVHIDLERNKVFGPVPTEIGALAKLTDLSLSDNELDASIPSEFGLLSNLERLYLRQNQFVGTLPEQLAELTLLNDLHLSSLMFLGFAMNSLNTTFPTELARLTNLQTLLATSSGIRGSIPTQVGEMTSLVALAVAANRLTNKLPTEIGNLSNLKWIYLYSNQLSGPLPSELGNLGHLSHLHTYVNPISSTIPSEIGQLSGLTELLVFESLLSGEIPSEIGNLQKLEWLNIGDTSITGTFPNTTCALESSRQLKVTADCNREDLICCG</sequence>
<feature type="compositionally biased region" description="Pro residues" evidence="3">
    <location>
        <begin position="578"/>
        <end position="592"/>
    </location>
</feature>
<dbReference type="SMART" id="SM00369">
    <property type="entry name" value="LRR_TYP"/>
    <property type="match status" value="4"/>
</dbReference>
<feature type="region of interest" description="Disordered" evidence="3">
    <location>
        <begin position="543"/>
        <end position="610"/>
    </location>
</feature>
<dbReference type="InterPro" id="IPR003591">
    <property type="entry name" value="Leu-rich_rpt_typical-subtyp"/>
</dbReference>
<evidence type="ECO:0000256" key="1">
    <source>
        <dbReference type="ARBA" id="ARBA00022614"/>
    </source>
</evidence>
<dbReference type="EMBL" id="CAICTM010001288">
    <property type="protein sequence ID" value="CAB9522316.1"/>
    <property type="molecule type" value="Genomic_DNA"/>
</dbReference>
<keyword evidence="2" id="KW-0677">Repeat</keyword>
<feature type="compositionally biased region" description="Pro residues" evidence="3">
    <location>
        <begin position="27"/>
        <end position="43"/>
    </location>
</feature>
<dbReference type="FunFam" id="3.80.10.10:FF:000041">
    <property type="entry name" value="LRR receptor-like serine/threonine-protein kinase ERECTA"/>
    <property type="match status" value="2"/>
</dbReference>
<feature type="compositionally biased region" description="Pro residues" evidence="3">
    <location>
        <begin position="157"/>
        <end position="170"/>
    </location>
</feature>
<feature type="compositionally biased region" description="Low complexity" evidence="3">
    <location>
        <begin position="469"/>
        <end position="479"/>
    </location>
</feature>
<proteinExistence type="predicted"/>
<dbReference type="AlphaFoldDB" id="A0A9N8EN09"/>
<feature type="compositionally biased region" description="Polar residues" evidence="3">
    <location>
        <begin position="82"/>
        <end position="91"/>
    </location>
</feature>
<protein>
    <submittedName>
        <fullName evidence="4">Leucine Rich Repeat</fullName>
    </submittedName>
</protein>
<keyword evidence="1" id="KW-0433">Leucine-rich repeat</keyword>
<dbReference type="InterPro" id="IPR052592">
    <property type="entry name" value="LRR-RLK"/>
</dbReference>
<dbReference type="PANTHER" id="PTHR48054">
    <property type="entry name" value="RECEPTOR KINASE-LIKE PROTEIN XA21"/>
    <property type="match status" value="1"/>
</dbReference>
<dbReference type="Gene3D" id="3.80.10.10">
    <property type="entry name" value="Ribonuclease Inhibitor"/>
    <property type="match status" value="3"/>
</dbReference>
<feature type="region of interest" description="Disordered" evidence="3">
    <location>
        <begin position="1"/>
        <end position="489"/>
    </location>
</feature>
<keyword evidence="5" id="KW-1185">Reference proteome</keyword>
<comment type="caution">
    <text evidence="4">The sequence shown here is derived from an EMBL/GenBank/DDBJ whole genome shotgun (WGS) entry which is preliminary data.</text>
</comment>
<dbReference type="Pfam" id="PF00560">
    <property type="entry name" value="LRR_1"/>
    <property type="match status" value="2"/>
</dbReference>
<feature type="compositionally biased region" description="Basic and acidic residues" evidence="3">
    <location>
        <begin position="1"/>
        <end position="13"/>
    </location>
</feature>
<dbReference type="InterPro" id="IPR032675">
    <property type="entry name" value="LRR_dom_sf"/>
</dbReference>
<dbReference type="InterPro" id="IPR001611">
    <property type="entry name" value="Leu-rich_rpt"/>
</dbReference>
<evidence type="ECO:0000256" key="3">
    <source>
        <dbReference type="SAM" id="MobiDB-lite"/>
    </source>
</evidence>
<evidence type="ECO:0000313" key="4">
    <source>
        <dbReference type="EMBL" id="CAB9522316.1"/>
    </source>
</evidence>
<feature type="compositionally biased region" description="Polar residues" evidence="3">
    <location>
        <begin position="349"/>
        <end position="375"/>
    </location>
</feature>
<name>A0A9N8EN09_9STRA</name>
<dbReference type="OrthoDB" id="511504at2759"/>
<evidence type="ECO:0000256" key="2">
    <source>
        <dbReference type="ARBA" id="ARBA00022737"/>
    </source>
</evidence>
<gene>
    <name evidence="4" type="ORF">SEMRO_1290_G259760.1</name>
</gene>
<feature type="compositionally biased region" description="Basic residues" evidence="3">
    <location>
        <begin position="441"/>
        <end position="453"/>
    </location>
</feature>
<feature type="compositionally biased region" description="Polar residues" evidence="3">
    <location>
        <begin position="244"/>
        <end position="268"/>
    </location>
</feature>
<dbReference type="SUPFAM" id="SSF52058">
    <property type="entry name" value="L domain-like"/>
    <property type="match status" value="1"/>
</dbReference>
<feature type="compositionally biased region" description="Basic and acidic residues" evidence="3">
    <location>
        <begin position="141"/>
        <end position="151"/>
    </location>
</feature>
<reference evidence="4" key="1">
    <citation type="submission" date="2020-06" db="EMBL/GenBank/DDBJ databases">
        <authorList>
            <consortium name="Plant Systems Biology data submission"/>
        </authorList>
    </citation>
    <scope>NUCLEOTIDE SEQUENCE</scope>
    <source>
        <strain evidence="4">D6</strain>
    </source>
</reference>
<accession>A0A9N8EN09</accession>
<dbReference type="Proteomes" id="UP001153069">
    <property type="component" value="Unassembled WGS sequence"/>
</dbReference>
<dbReference type="PANTHER" id="PTHR48054:SF47">
    <property type="entry name" value="OS06G0179800 PROTEIN"/>
    <property type="match status" value="1"/>
</dbReference>
<organism evidence="4 5">
    <name type="scientific">Seminavis robusta</name>
    <dbReference type="NCBI Taxonomy" id="568900"/>
    <lineage>
        <taxon>Eukaryota</taxon>
        <taxon>Sar</taxon>
        <taxon>Stramenopiles</taxon>
        <taxon>Ochrophyta</taxon>
        <taxon>Bacillariophyta</taxon>
        <taxon>Bacillariophyceae</taxon>
        <taxon>Bacillariophycidae</taxon>
        <taxon>Naviculales</taxon>
        <taxon>Naviculaceae</taxon>
        <taxon>Seminavis</taxon>
    </lineage>
</organism>